<feature type="transmembrane region" description="Helical" evidence="2">
    <location>
        <begin position="204"/>
        <end position="227"/>
    </location>
</feature>
<dbReference type="InterPro" id="IPR051681">
    <property type="entry name" value="Ser/Thr_Kinases-Pseudokinases"/>
</dbReference>
<accession>A0A0G4FFL3</accession>
<protein>
    <recommendedName>
        <fullName evidence="3">Protein kinase domain-containing protein</fullName>
    </recommendedName>
</protein>
<feature type="compositionally biased region" description="Low complexity" evidence="1">
    <location>
        <begin position="318"/>
        <end position="327"/>
    </location>
</feature>
<feature type="region of interest" description="Disordered" evidence="1">
    <location>
        <begin position="413"/>
        <end position="440"/>
    </location>
</feature>
<dbReference type="GO" id="GO:0004674">
    <property type="term" value="F:protein serine/threonine kinase activity"/>
    <property type="evidence" value="ECO:0007669"/>
    <property type="project" value="TreeGrafter"/>
</dbReference>
<dbReference type="OrthoDB" id="301709at2759"/>
<feature type="transmembrane region" description="Helical" evidence="2">
    <location>
        <begin position="81"/>
        <end position="107"/>
    </location>
</feature>
<dbReference type="STRING" id="1169540.A0A0G4FFL3"/>
<keyword evidence="5" id="KW-1185">Reference proteome</keyword>
<dbReference type="Gene3D" id="1.10.510.10">
    <property type="entry name" value="Transferase(Phosphotransferase) domain 1"/>
    <property type="match status" value="1"/>
</dbReference>
<feature type="transmembrane region" description="Helical" evidence="2">
    <location>
        <begin position="46"/>
        <end position="69"/>
    </location>
</feature>
<keyword evidence="2" id="KW-0472">Membrane</keyword>
<feature type="compositionally biased region" description="Polar residues" evidence="1">
    <location>
        <begin position="415"/>
        <end position="425"/>
    </location>
</feature>
<feature type="region of interest" description="Disordered" evidence="1">
    <location>
        <begin position="515"/>
        <end position="553"/>
    </location>
</feature>
<dbReference type="VEuPathDB" id="CryptoDB:Vbra_1212"/>
<feature type="domain" description="Protein kinase" evidence="3">
    <location>
        <begin position="402"/>
        <end position="721"/>
    </location>
</feature>
<feature type="transmembrane region" description="Helical" evidence="2">
    <location>
        <begin position="6"/>
        <end position="25"/>
    </location>
</feature>
<organism evidence="4 5">
    <name type="scientific">Vitrella brassicaformis (strain CCMP3155)</name>
    <dbReference type="NCBI Taxonomy" id="1169540"/>
    <lineage>
        <taxon>Eukaryota</taxon>
        <taxon>Sar</taxon>
        <taxon>Alveolata</taxon>
        <taxon>Colpodellida</taxon>
        <taxon>Vitrellaceae</taxon>
        <taxon>Vitrella</taxon>
    </lineage>
</organism>
<dbReference type="PANTHER" id="PTHR44329">
    <property type="entry name" value="SERINE/THREONINE-PROTEIN KINASE TNNI3K-RELATED"/>
    <property type="match status" value="1"/>
</dbReference>
<proteinExistence type="predicted"/>
<feature type="transmembrane region" description="Helical" evidence="2">
    <location>
        <begin position="163"/>
        <end position="183"/>
    </location>
</feature>
<keyword evidence="2" id="KW-1133">Transmembrane helix</keyword>
<evidence type="ECO:0000256" key="2">
    <source>
        <dbReference type="SAM" id="Phobius"/>
    </source>
</evidence>
<sequence length="726" mass="79707">MTSPLSPNLAVLCCLGINYVVLFLVGSFRFLRVYSYRLGWGVTNTLFSLIVMILLMRAMAFGLMCYLYRPSQMSTHDTNKPVFFVLFSAPVTLTDLTFITLLLQLCILYYSCHDLPSSMAPFENTRAWLILTFVALGFAYGGCIGGMYLLFCCNLLTENMVTQVQSGSNFFLVAIAITTVGLLHSRFRRVEFRSNAARQKLRKVGGVTLIWAASRLVYGIVSVTFLLPSRQSSSVEPLYSDDLRSLIGVLSLFLVTEVLPILACIDWAFVGLMVGMDDSGSTYPLLHHAQYHQDPAYLRSGGSEYYPPSPYGVPPATAPSRAPTSTAQQPRGWVPTSPSQRAVMGPPSNSPHSTATAPAAMGGHRQPPDIMPTLEWKNVVLMESEPLQQPPPKVKPLALGKLVVGVLPAAGSMHSVGSQGSQTHPHTADAERGAPDDGEPGRKVVIRIIDARRLSRYISEEIRLDFMKLLSLTHPNLLQVKELAEVPTPQRRIWVVYPHLPGCLSLYTLLHTDLPGDPMPPPSPEDSPARSLPESRFSTGASGGHTAVSTGHGSLTAPKTLKAKLQYVRQVVSCLVYLHNEGRPHGHLTSHNVIVSPTHRAYLTDLGFHSLKRFLAVLGVYEFRSAWSAPEILSGECRVFTAETDVYSLGILIWEVCTSIEPFGGSNIQTIRKLVVEGKKRPELPASIPKDLAGLVRSCWQDAPEKRPTMSAVLRALDSIMDNMRS</sequence>
<feature type="compositionally biased region" description="Basic and acidic residues" evidence="1">
    <location>
        <begin position="426"/>
        <end position="440"/>
    </location>
</feature>
<feature type="region of interest" description="Disordered" evidence="1">
    <location>
        <begin position="308"/>
        <end position="368"/>
    </location>
</feature>
<dbReference type="SUPFAM" id="SSF56112">
    <property type="entry name" value="Protein kinase-like (PK-like)"/>
    <property type="match status" value="1"/>
</dbReference>
<dbReference type="InterPro" id="IPR000719">
    <property type="entry name" value="Prot_kinase_dom"/>
</dbReference>
<dbReference type="EMBL" id="CDMY01000430">
    <property type="protein sequence ID" value="CEM12005.1"/>
    <property type="molecule type" value="Genomic_DNA"/>
</dbReference>
<gene>
    <name evidence="4" type="ORF">Vbra_1212</name>
</gene>
<evidence type="ECO:0000313" key="4">
    <source>
        <dbReference type="EMBL" id="CEM12005.1"/>
    </source>
</evidence>
<evidence type="ECO:0000313" key="5">
    <source>
        <dbReference type="Proteomes" id="UP000041254"/>
    </source>
</evidence>
<evidence type="ECO:0000259" key="3">
    <source>
        <dbReference type="PROSITE" id="PS50011"/>
    </source>
</evidence>
<dbReference type="Proteomes" id="UP000041254">
    <property type="component" value="Unassembled WGS sequence"/>
</dbReference>
<dbReference type="PROSITE" id="PS50011">
    <property type="entry name" value="PROTEIN_KINASE_DOM"/>
    <property type="match status" value="1"/>
</dbReference>
<feature type="compositionally biased region" description="Pro residues" evidence="1">
    <location>
        <begin position="308"/>
        <end position="317"/>
    </location>
</feature>
<dbReference type="GO" id="GO:0005524">
    <property type="term" value="F:ATP binding"/>
    <property type="evidence" value="ECO:0007669"/>
    <property type="project" value="InterPro"/>
</dbReference>
<reference evidence="4 5" key="1">
    <citation type="submission" date="2014-11" db="EMBL/GenBank/DDBJ databases">
        <authorList>
            <person name="Zhu J."/>
            <person name="Qi W."/>
            <person name="Song R."/>
        </authorList>
    </citation>
    <scope>NUCLEOTIDE SEQUENCE [LARGE SCALE GENOMIC DNA]</scope>
</reference>
<dbReference type="InParanoid" id="A0A0G4FFL3"/>
<feature type="transmembrane region" description="Helical" evidence="2">
    <location>
        <begin position="128"/>
        <end position="151"/>
    </location>
</feature>
<dbReference type="Pfam" id="PF07714">
    <property type="entry name" value="PK_Tyr_Ser-Thr"/>
    <property type="match status" value="1"/>
</dbReference>
<dbReference type="AlphaFoldDB" id="A0A0G4FFL3"/>
<dbReference type="InterPro" id="IPR001245">
    <property type="entry name" value="Ser-Thr/Tyr_kinase_cat_dom"/>
</dbReference>
<name>A0A0G4FFL3_VITBC</name>
<keyword evidence="2" id="KW-0812">Transmembrane</keyword>
<dbReference type="InterPro" id="IPR011009">
    <property type="entry name" value="Kinase-like_dom_sf"/>
</dbReference>
<evidence type="ECO:0000256" key="1">
    <source>
        <dbReference type="SAM" id="MobiDB-lite"/>
    </source>
</evidence>